<gene>
    <name evidence="1" type="ORF">SAMN05660742_1344</name>
</gene>
<sequence>MFNPIYTPVLKWKAAEKRAVKNLDPKIKSYIFPLCIVQPIAWDFDNNAYKSTIDKHLSKFGSEFKNSWGLNTPVMIDGEQVDSELMADGSHPIKFLIHEAEKNGTPAIPVIGTDKSTNYITSTIPLILTFNRGVAIRLKQADFTNNITVTISTLISKMNLTEYDTDIIIDCEGILAKNINDIILKLSNILNLLSKKNYRKIIIAASTFPKTLAGIPKYTVKEFPREDFGLWKQLSQKNIVPNLIFGDYIMEDPSWPDKINPKIIINMMTGNIRYTQKNKWYVAKGEKLYGPVGFSQYGKLTQLIVNHPSNIFCGQNYSIGDKRINDCANNIGNTGNAGTWIQAGVNHHITFTVNQLLSISSSSQLIANHLVP</sequence>
<accession>A0A1H7D6F2</accession>
<dbReference type="Pfam" id="PF14350">
    <property type="entry name" value="Beta_protein"/>
    <property type="match status" value="1"/>
</dbReference>
<dbReference type="EMBL" id="FNZK01000034">
    <property type="protein sequence ID" value="SEJ97409.1"/>
    <property type="molecule type" value="Genomic_DNA"/>
</dbReference>
<evidence type="ECO:0000313" key="1">
    <source>
        <dbReference type="EMBL" id="SEJ97409.1"/>
    </source>
</evidence>
<organism evidence="1 2">
    <name type="scientific">Propionispira arboris</name>
    <dbReference type="NCBI Taxonomy" id="84035"/>
    <lineage>
        <taxon>Bacteria</taxon>
        <taxon>Bacillati</taxon>
        <taxon>Bacillota</taxon>
        <taxon>Negativicutes</taxon>
        <taxon>Selenomonadales</taxon>
        <taxon>Selenomonadaceae</taxon>
        <taxon>Propionispira</taxon>
    </lineage>
</organism>
<dbReference type="Proteomes" id="UP000199662">
    <property type="component" value="Unassembled WGS sequence"/>
</dbReference>
<keyword evidence="2" id="KW-1185">Reference proteome</keyword>
<dbReference type="AlphaFoldDB" id="A0A1H7D6F2"/>
<dbReference type="RefSeq" id="WP_177177685.1">
    <property type="nucleotide sequence ID" value="NZ_FNZK01000034.1"/>
</dbReference>
<reference evidence="1 2" key="1">
    <citation type="submission" date="2016-10" db="EMBL/GenBank/DDBJ databases">
        <authorList>
            <person name="de Groot N.N."/>
        </authorList>
    </citation>
    <scope>NUCLEOTIDE SEQUENCE [LARGE SCALE GENOMIC DNA]</scope>
    <source>
        <strain evidence="1 2">DSM 2179</strain>
    </source>
</reference>
<name>A0A1H7D6F2_9FIRM</name>
<evidence type="ECO:0000313" key="2">
    <source>
        <dbReference type="Proteomes" id="UP000199662"/>
    </source>
</evidence>
<proteinExistence type="predicted"/>
<protein>
    <submittedName>
        <fullName evidence="1">Beta protein</fullName>
    </submittedName>
</protein>
<dbReference type="InterPro" id="IPR025683">
    <property type="entry name" value="Protein_beta"/>
</dbReference>